<dbReference type="GO" id="GO:0019068">
    <property type="term" value="P:virion assembly"/>
    <property type="evidence" value="ECO:0007669"/>
    <property type="project" value="InterPro"/>
</dbReference>
<organism evidence="1 2">
    <name type="scientific">Campylobacter ureolyticus</name>
    <dbReference type="NCBI Taxonomy" id="827"/>
    <lineage>
        <taxon>Bacteria</taxon>
        <taxon>Pseudomonadati</taxon>
        <taxon>Campylobacterota</taxon>
        <taxon>Epsilonproteobacteria</taxon>
        <taxon>Campylobacterales</taxon>
        <taxon>Campylobacteraceae</taxon>
        <taxon>Campylobacter</taxon>
    </lineage>
</organism>
<dbReference type="Pfam" id="PF05136">
    <property type="entry name" value="Phage_portal_2"/>
    <property type="match status" value="1"/>
</dbReference>
<gene>
    <name evidence="1" type="ORF">O6B92_08840</name>
</gene>
<dbReference type="AlphaFoldDB" id="A0A9Q4KQQ5"/>
<dbReference type="Proteomes" id="UP001075461">
    <property type="component" value="Unassembled WGS sequence"/>
</dbReference>
<dbReference type="GO" id="GO:0005198">
    <property type="term" value="F:structural molecule activity"/>
    <property type="evidence" value="ECO:0007669"/>
    <property type="project" value="InterPro"/>
</dbReference>
<proteinExistence type="predicted"/>
<dbReference type="EMBL" id="JAPXGP010000008">
    <property type="protein sequence ID" value="MCZ6162432.1"/>
    <property type="molecule type" value="Genomic_DNA"/>
</dbReference>
<reference evidence="1" key="1">
    <citation type="submission" date="2022-12" db="EMBL/GenBank/DDBJ databases">
        <title>Species Delineation and Comparative Genomics within the Campylobacter ureolyticus Complex.</title>
        <authorList>
            <person name="Maki J."/>
            <person name="Howard M."/>
            <person name="Connelly S."/>
            <person name="Hardy D.J."/>
            <person name="Cameron A."/>
        </authorList>
    </citation>
    <scope>NUCLEOTIDE SEQUENCE</scope>
    <source>
        <strain evidence="1">URMC_786</strain>
    </source>
</reference>
<accession>A0A9Q4KQQ5</accession>
<dbReference type="RefSeq" id="WP_269480664.1">
    <property type="nucleotide sequence ID" value="NZ_JAPXGH010000011.1"/>
</dbReference>
<protein>
    <submittedName>
        <fullName evidence="1">Phage portal protein</fullName>
    </submittedName>
</protein>
<evidence type="ECO:0000313" key="1">
    <source>
        <dbReference type="EMBL" id="MCZ6162432.1"/>
    </source>
</evidence>
<comment type="caution">
    <text evidence="1">The sequence shown here is derived from an EMBL/GenBank/DDBJ whole genome shotgun (WGS) entry which is preliminary data.</text>
</comment>
<name>A0A9Q4KQQ5_9BACT</name>
<sequence>MDVSTRNKDFDEKIENRWFEWEKECCIFGIYDFEDFEEMVLTSLYRDGEVFLHLIKGSALKLELIDVAAIDNSYSDERKNIKFGIGNEPNSLKPKAYYVRKNEKELLKIPADDIIHIKKSLIPTQRRGISRLGASIFDAHQKGALKKAELDRARVSSSITGFFVRKNEEYDYDEDDDKPIVLPQGAQVGKMELIGGDVEPKFIPAYNPTNTEYFMKSIDREIARNLGISYSTYTGDLSEIKQLYPSRHYFRAKNI</sequence>
<evidence type="ECO:0000313" key="2">
    <source>
        <dbReference type="Proteomes" id="UP001075461"/>
    </source>
</evidence>
<dbReference type="InterPro" id="IPR006429">
    <property type="entry name" value="Phage_lambda_portal"/>
</dbReference>